<sequence length="142" mass="14755">MSQVCSVFHILAGDPASGIDLQHKFAEGMVSLTDNIPMAGYIKGASVHSSGDKAEGQRMPKTVTRSSVDVAVGGVVVGSSLGPFGAAAGAMIGWIIADRFINTYDIYRHKGRAIPSGFLAAAITKPGTNQDPSGTYDTSRLL</sequence>
<dbReference type="AlphaFoldDB" id="A0A8J2LNE4"/>
<accession>A0A8J2LNE4</accession>
<comment type="caution">
    <text evidence="1">The sequence shown here is derived from an EMBL/GenBank/DDBJ whole genome shotgun (WGS) entry which is preliminary data.</text>
</comment>
<organism evidence="1 2">
    <name type="scientific">Allacma fusca</name>
    <dbReference type="NCBI Taxonomy" id="39272"/>
    <lineage>
        <taxon>Eukaryota</taxon>
        <taxon>Metazoa</taxon>
        <taxon>Ecdysozoa</taxon>
        <taxon>Arthropoda</taxon>
        <taxon>Hexapoda</taxon>
        <taxon>Collembola</taxon>
        <taxon>Symphypleona</taxon>
        <taxon>Sminthuridae</taxon>
        <taxon>Allacma</taxon>
    </lineage>
</organism>
<evidence type="ECO:0000313" key="1">
    <source>
        <dbReference type="EMBL" id="CAG7836320.1"/>
    </source>
</evidence>
<name>A0A8J2LNE4_9HEXA</name>
<evidence type="ECO:0000313" key="2">
    <source>
        <dbReference type="Proteomes" id="UP000708208"/>
    </source>
</evidence>
<gene>
    <name evidence="1" type="ORF">AFUS01_LOCUS45576</name>
</gene>
<reference evidence="1" key="1">
    <citation type="submission" date="2021-06" db="EMBL/GenBank/DDBJ databases">
        <authorList>
            <person name="Hodson N. C."/>
            <person name="Mongue J. A."/>
            <person name="Jaron S. K."/>
        </authorList>
    </citation>
    <scope>NUCLEOTIDE SEQUENCE</scope>
</reference>
<keyword evidence="2" id="KW-1185">Reference proteome</keyword>
<protein>
    <submittedName>
        <fullName evidence="1">Uncharacterized protein</fullName>
    </submittedName>
</protein>
<dbReference type="Proteomes" id="UP000708208">
    <property type="component" value="Unassembled WGS sequence"/>
</dbReference>
<dbReference type="EMBL" id="CAJVCH010570977">
    <property type="protein sequence ID" value="CAG7836320.1"/>
    <property type="molecule type" value="Genomic_DNA"/>
</dbReference>
<proteinExistence type="predicted"/>